<reference evidence="1" key="1">
    <citation type="submission" date="2023-05" db="EMBL/GenBank/DDBJ databases">
        <authorList>
            <consortium name="ELIXIR-Norway"/>
        </authorList>
    </citation>
    <scope>NUCLEOTIDE SEQUENCE</scope>
</reference>
<sequence length="133" mass="14095">MLEEPRMDSERKLMPPRSPSESAGSAQRPQGPPRSKGLTPSASFQGHREGAPHTQGGHPITLRPEPGTTMRPQLTPEAVRAGGHSGLQGRLSGLTPAAQVLATGAKLLPPTMPQHPPAIVDQKHFLLAQSLML</sequence>
<reference evidence="1" key="2">
    <citation type="submission" date="2025-03" db="EMBL/GenBank/DDBJ databases">
        <authorList>
            <consortium name="ELIXIR-Norway"/>
            <consortium name="Elixir Norway"/>
        </authorList>
    </citation>
    <scope>NUCLEOTIDE SEQUENCE</scope>
</reference>
<evidence type="ECO:0000313" key="1">
    <source>
        <dbReference type="EMBL" id="CAN0184695.1"/>
    </source>
</evidence>
<dbReference type="Proteomes" id="UP001162501">
    <property type="component" value="Chromosome 23"/>
</dbReference>
<evidence type="ECO:0000313" key="2">
    <source>
        <dbReference type="Proteomes" id="UP001162501"/>
    </source>
</evidence>
<proteinExistence type="predicted"/>
<name>A0AC59Z343_RANTA</name>
<gene>
    <name evidence="1" type="ORF">MRATA1EN22A_LOCUS13312</name>
</gene>
<accession>A0AC59Z343</accession>
<protein>
    <submittedName>
        <fullName evidence="1">Uncharacterized protein</fullName>
    </submittedName>
</protein>
<organism evidence="1 2">
    <name type="scientific">Rangifer tarandus platyrhynchus</name>
    <name type="common">Svalbard reindeer</name>
    <dbReference type="NCBI Taxonomy" id="3082113"/>
    <lineage>
        <taxon>Eukaryota</taxon>
        <taxon>Metazoa</taxon>
        <taxon>Chordata</taxon>
        <taxon>Craniata</taxon>
        <taxon>Vertebrata</taxon>
        <taxon>Euteleostomi</taxon>
        <taxon>Mammalia</taxon>
        <taxon>Eutheria</taxon>
        <taxon>Laurasiatheria</taxon>
        <taxon>Artiodactyla</taxon>
        <taxon>Ruminantia</taxon>
        <taxon>Pecora</taxon>
        <taxon>Cervidae</taxon>
        <taxon>Odocoileinae</taxon>
        <taxon>Rangifer</taxon>
    </lineage>
</organism>
<dbReference type="EMBL" id="OX596107">
    <property type="protein sequence ID" value="CAN0184695.1"/>
    <property type="molecule type" value="Genomic_DNA"/>
</dbReference>